<comment type="caution">
    <text evidence="2">The sequence shown here is derived from an EMBL/GenBank/DDBJ whole genome shotgun (WGS) entry which is preliminary data.</text>
</comment>
<accession>A0A4Z2HYY3</accession>
<feature type="transmembrane region" description="Helical" evidence="1">
    <location>
        <begin position="235"/>
        <end position="255"/>
    </location>
</feature>
<keyword evidence="1" id="KW-0812">Transmembrane</keyword>
<dbReference type="EMBL" id="SRLO01000162">
    <property type="protein sequence ID" value="TNN70545.1"/>
    <property type="molecule type" value="Genomic_DNA"/>
</dbReference>
<evidence type="ECO:0000256" key="1">
    <source>
        <dbReference type="SAM" id="Phobius"/>
    </source>
</evidence>
<proteinExistence type="predicted"/>
<keyword evidence="3" id="KW-1185">Reference proteome</keyword>
<dbReference type="SUPFAM" id="SSF141571">
    <property type="entry name" value="Pentapeptide repeat-like"/>
    <property type="match status" value="1"/>
</dbReference>
<feature type="transmembrane region" description="Helical" evidence="1">
    <location>
        <begin position="267"/>
        <end position="287"/>
    </location>
</feature>
<gene>
    <name evidence="2" type="ORF">EYF80_019280</name>
</gene>
<protein>
    <submittedName>
        <fullName evidence="2">Uncharacterized protein</fullName>
    </submittedName>
</protein>
<evidence type="ECO:0000313" key="3">
    <source>
        <dbReference type="Proteomes" id="UP000314294"/>
    </source>
</evidence>
<keyword evidence="1" id="KW-1133">Transmembrane helix</keyword>
<dbReference type="AlphaFoldDB" id="A0A4Z2HYY3"/>
<evidence type="ECO:0000313" key="2">
    <source>
        <dbReference type="EMBL" id="TNN70545.1"/>
    </source>
</evidence>
<sequence>MLNGTMIEPVMYKPNTDFEPVFRPLLHRGTEASRHRGIEATRHRGLVNVSCNMTSKESEVKITAAFRQNVEKLSDTGGKRHKIPTGVVLTRTLTNRLGRMTGEMMKNPYHMVKPALESFHNCFGQRSERESLYTHFGPHSEIKRDEWESEDEKLDFADTVLNRTTACQWLVANGALSAYSAHLAKGTDNANIIYLRTDRYTLLSYTLLSYTLLSYTLLSYTLLSYTLLSYTLLSYTLLSYTLLSYTLLSYTLLSYTLLSYTLLSYTLLSYTLLSDTLLSYTLLSYTLPSYTLPSYTLPSYTLPSYTLPSYTLPSYT</sequence>
<keyword evidence="1" id="KW-0472">Membrane</keyword>
<reference evidence="2 3" key="1">
    <citation type="submission" date="2019-03" db="EMBL/GenBank/DDBJ databases">
        <title>First draft genome of Liparis tanakae, snailfish: a comprehensive survey of snailfish specific genes.</title>
        <authorList>
            <person name="Kim W."/>
            <person name="Song I."/>
            <person name="Jeong J.-H."/>
            <person name="Kim D."/>
            <person name="Kim S."/>
            <person name="Ryu S."/>
            <person name="Song J.Y."/>
            <person name="Lee S.K."/>
        </authorList>
    </citation>
    <scope>NUCLEOTIDE SEQUENCE [LARGE SCALE GENOMIC DNA]</scope>
    <source>
        <tissue evidence="2">Muscle</tissue>
    </source>
</reference>
<feature type="transmembrane region" description="Helical" evidence="1">
    <location>
        <begin position="202"/>
        <end position="223"/>
    </location>
</feature>
<organism evidence="2 3">
    <name type="scientific">Liparis tanakae</name>
    <name type="common">Tanaka's snailfish</name>
    <dbReference type="NCBI Taxonomy" id="230148"/>
    <lineage>
        <taxon>Eukaryota</taxon>
        <taxon>Metazoa</taxon>
        <taxon>Chordata</taxon>
        <taxon>Craniata</taxon>
        <taxon>Vertebrata</taxon>
        <taxon>Euteleostomi</taxon>
        <taxon>Actinopterygii</taxon>
        <taxon>Neopterygii</taxon>
        <taxon>Teleostei</taxon>
        <taxon>Neoteleostei</taxon>
        <taxon>Acanthomorphata</taxon>
        <taxon>Eupercaria</taxon>
        <taxon>Perciformes</taxon>
        <taxon>Cottioidei</taxon>
        <taxon>Cottales</taxon>
        <taxon>Liparidae</taxon>
        <taxon>Liparis</taxon>
    </lineage>
</organism>
<name>A0A4Z2HYY3_9TELE</name>
<dbReference type="Proteomes" id="UP000314294">
    <property type="component" value="Unassembled WGS sequence"/>
</dbReference>